<feature type="signal peptide" evidence="1">
    <location>
        <begin position="1"/>
        <end position="22"/>
    </location>
</feature>
<dbReference type="RefSeq" id="WP_271925633.1">
    <property type="nucleotide sequence ID" value="NZ_JAQNDO010000001.1"/>
</dbReference>
<dbReference type="Proteomes" id="UP001221411">
    <property type="component" value="Unassembled WGS sequence"/>
</dbReference>
<reference evidence="2 3" key="1">
    <citation type="submission" date="2022-11" db="EMBL/GenBank/DDBJ databases">
        <title>Minimal conservation of predation-associated metabolite biosynthetic gene clusters underscores biosynthetic potential of Myxococcota including descriptions for ten novel species: Archangium lansinium sp. nov., Myxococcus landrumus sp. nov., Nannocystis bai.</title>
        <authorList>
            <person name="Ahearne A."/>
            <person name="Stevens C."/>
            <person name="Dowd S."/>
        </authorList>
    </citation>
    <scope>NUCLEOTIDE SEQUENCE [LARGE SCALE GENOMIC DNA]</scope>
    <source>
        <strain evidence="2 3">RJM3</strain>
    </source>
</reference>
<evidence type="ECO:0000313" key="2">
    <source>
        <dbReference type="EMBL" id="MDC0747247.1"/>
    </source>
</evidence>
<dbReference type="PROSITE" id="PS51257">
    <property type="entry name" value="PROKAR_LIPOPROTEIN"/>
    <property type="match status" value="1"/>
</dbReference>
<evidence type="ECO:0008006" key="4">
    <source>
        <dbReference type="Google" id="ProtNLM"/>
    </source>
</evidence>
<gene>
    <name evidence="2" type="ORF">POL67_38315</name>
</gene>
<keyword evidence="3" id="KW-1185">Reference proteome</keyword>
<keyword evidence="1" id="KW-0732">Signal</keyword>
<evidence type="ECO:0000313" key="3">
    <source>
        <dbReference type="Proteomes" id="UP001221411"/>
    </source>
</evidence>
<accession>A0ABT5F151</accession>
<sequence length="110" mass="11992">MKTQWILVAALALAPLATGCNSVVTDACEKICDCQDCTDREYDECLVEGDAAQETASIYACDAEYEELTICIIEEYRCTAGIWAPDPTDLLACVSDANDLAQCRDRGSRL</sequence>
<comment type="caution">
    <text evidence="2">The sequence shown here is derived from an EMBL/GenBank/DDBJ whole genome shotgun (WGS) entry which is preliminary data.</text>
</comment>
<feature type="chain" id="PRO_5047098243" description="Lipoprotein" evidence="1">
    <location>
        <begin position="23"/>
        <end position="110"/>
    </location>
</feature>
<dbReference type="EMBL" id="JAQNDO010000001">
    <property type="protein sequence ID" value="MDC0747247.1"/>
    <property type="molecule type" value="Genomic_DNA"/>
</dbReference>
<name>A0ABT5F151_9BACT</name>
<organism evidence="2 3">
    <name type="scientific">Polyangium mundeleinium</name>
    <dbReference type="NCBI Taxonomy" id="2995306"/>
    <lineage>
        <taxon>Bacteria</taxon>
        <taxon>Pseudomonadati</taxon>
        <taxon>Myxococcota</taxon>
        <taxon>Polyangia</taxon>
        <taxon>Polyangiales</taxon>
        <taxon>Polyangiaceae</taxon>
        <taxon>Polyangium</taxon>
    </lineage>
</organism>
<proteinExistence type="predicted"/>
<protein>
    <recommendedName>
        <fullName evidence="4">Lipoprotein</fullName>
    </recommendedName>
</protein>
<evidence type="ECO:0000256" key="1">
    <source>
        <dbReference type="SAM" id="SignalP"/>
    </source>
</evidence>